<reference evidence="4 5" key="1">
    <citation type="journal article" date="2015" name="Nat. Commun.">
        <title>Production of butyrate from lysine and the Amadori product fructoselysine by a human gut commensal.</title>
        <authorList>
            <person name="Bui T.P."/>
            <person name="Ritari J."/>
            <person name="Boeren S."/>
            <person name="de Waard P."/>
            <person name="Plugge C.M."/>
            <person name="de Vos W.M."/>
        </authorList>
    </citation>
    <scope>NUCLEOTIDE SEQUENCE [LARGE SCALE GENOMIC DNA]</scope>
    <source>
        <strain evidence="4 5">AF211</strain>
    </source>
</reference>
<evidence type="ECO:0008006" key="6">
    <source>
        <dbReference type="Google" id="ProtNLM"/>
    </source>
</evidence>
<gene>
    <name evidence="4" type="ORF">IB211_02515c</name>
</gene>
<feature type="transmembrane region" description="Helical" evidence="3">
    <location>
        <begin position="109"/>
        <end position="129"/>
    </location>
</feature>
<keyword evidence="3" id="KW-0472">Membrane</keyword>
<dbReference type="Proteomes" id="UP000064844">
    <property type="component" value="Chromosome"/>
</dbReference>
<evidence type="ECO:0000256" key="2">
    <source>
        <dbReference type="ARBA" id="ARBA00022989"/>
    </source>
</evidence>
<keyword evidence="2 3" id="KW-1133">Transmembrane helix</keyword>
<feature type="transmembrane region" description="Helical" evidence="3">
    <location>
        <begin position="12"/>
        <end position="30"/>
    </location>
</feature>
<dbReference type="KEGG" id="ibu:IB211_02515c"/>
<dbReference type="RefSeq" id="WP_033118128.1">
    <property type="nucleotide sequence ID" value="NZ_CP011307.1"/>
</dbReference>
<dbReference type="GO" id="GO:0016020">
    <property type="term" value="C:membrane"/>
    <property type="evidence" value="ECO:0007669"/>
    <property type="project" value="InterPro"/>
</dbReference>
<dbReference type="PANTHER" id="PTHR37815:SF3">
    <property type="entry name" value="UPF0397 PROTEIN SPR0429"/>
    <property type="match status" value="1"/>
</dbReference>
<dbReference type="Pfam" id="PF07155">
    <property type="entry name" value="ECF-ribofla_trS"/>
    <property type="match status" value="1"/>
</dbReference>
<evidence type="ECO:0000256" key="1">
    <source>
        <dbReference type="ARBA" id="ARBA00022692"/>
    </source>
</evidence>
<feature type="transmembrane region" description="Helical" evidence="3">
    <location>
        <begin position="159"/>
        <end position="180"/>
    </location>
</feature>
<evidence type="ECO:0000313" key="5">
    <source>
        <dbReference type="Proteomes" id="UP000064844"/>
    </source>
</evidence>
<protein>
    <recommendedName>
        <fullName evidence="6">ECF transporter S component</fullName>
    </recommendedName>
</protein>
<dbReference type="eggNOG" id="COG4720">
    <property type="taxonomic scope" value="Bacteria"/>
</dbReference>
<dbReference type="InterPro" id="IPR009825">
    <property type="entry name" value="ECF_substrate-spec-like"/>
</dbReference>
<name>A0A0S2W6D4_9FIRM</name>
<feature type="transmembrane region" description="Helical" evidence="3">
    <location>
        <begin position="42"/>
        <end position="69"/>
    </location>
</feature>
<keyword evidence="1 3" id="KW-0812">Transmembrane</keyword>
<organism evidence="4 5">
    <name type="scientific">Intestinimonas butyriciproducens</name>
    <dbReference type="NCBI Taxonomy" id="1297617"/>
    <lineage>
        <taxon>Bacteria</taxon>
        <taxon>Bacillati</taxon>
        <taxon>Bacillota</taxon>
        <taxon>Clostridia</taxon>
        <taxon>Eubacteriales</taxon>
        <taxon>Intestinimonas</taxon>
    </lineage>
</organism>
<keyword evidence="5" id="KW-1185">Reference proteome</keyword>
<proteinExistence type="predicted"/>
<dbReference type="EMBL" id="CP011307">
    <property type="protein sequence ID" value="ALP94906.1"/>
    <property type="molecule type" value="Genomic_DNA"/>
</dbReference>
<dbReference type="PANTHER" id="PTHR37815">
    <property type="entry name" value="UPF0397 PROTEIN BC_2624-RELATED"/>
    <property type="match status" value="1"/>
</dbReference>
<dbReference type="Gene3D" id="1.10.1760.20">
    <property type="match status" value="1"/>
</dbReference>
<feature type="transmembrane region" description="Helical" evidence="3">
    <location>
        <begin position="75"/>
        <end position="97"/>
    </location>
</feature>
<evidence type="ECO:0000256" key="3">
    <source>
        <dbReference type="SAM" id="Phobius"/>
    </source>
</evidence>
<dbReference type="STRING" id="1297617.IB211_02515c"/>
<reference evidence="5" key="2">
    <citation type="submission" date="2015-04" db="EMBL/GenBank/DDBJ databases">
        <title>A butyrogenic pathway from the amino acid lysine in a human gut commensal.</title>
        <authorList>
            <person name="de Vos W.M."/>
            <person name="Bui N.T.P."/>
            <person name="Plugge C.M."/>
            <person name="Ritari J."/>
        </authorList>
    </citation>
    <scope>NUCLEOTIDE SEQUENCE [LARGE SCALE GENOMIC DNA]</scope>
    <source>
        <strain evidence="5">AF211</strain>
    </source>
</reference>
<sequence length="190" mass="20063">MNRRFDPRTLAFLGMMTALVFASNYARIIMPIAIGGRTSFTLANIVCVLSGLLLGPIGGLASGLGSALYDLTNPLYAAECWITFLTKGVMGLVAGLLVRRQAREGELSYARCLVGAVCGCLAYYVLYFAKSFFYDGLLVEGLQPGVALAALPLKIPASVFNASVAIIAAPPLALALQAALKRSGLTLRRA</sequence>
<accession>A0A0S2W6D4</accession>
<evidence type="ECO:0000313" key="4">
    <source>
        <dbReference type="EMBL" id="ALP94906.1"/>
    </source>
</evidence>
<dbReference type="AlphaFoldDB" id="A0A0S2W6D4"/>